<organism evidence="1 2">
    <name type="scientific">Chitinivorax tropicus</name>
    <dbReference type="NCBI Taxonomy" id="714531"/>
    <lineage>
        <taxon>Bacteria</taxon>
        <taxon>Pseudomonadati</taxon>
        <taxon>Pseudomonadota</taxon>
        <taxon>Betaproteobacteria</taxon>
        <taxon>Chitinivorax</taxon>
    </lineage>
</organism>
<dbReference type="AlphaFoldDB" id="A0A840MHV5"/>
<reference evidence="1 2" key="1">
    <citation type="submission" date="2020-08" db="EMBL/GenBank/DDBJ databases">
        <title>Genomic Encyclopedia of Type Strains, Phase IV (KMG-IV): sequencing the most valuable type-strain genomes for metagenomic binning, comparative biology and taxonomic classification.</title>
        <authorList>
            <person name="Goeker M."/>
        </authorList>
    </citation>
    <scope>NUCLEOTIDE SEQUENCE [LARGE SCALE GENOMIC DNA]</scope>
    <source>
        <strain evidence="1 2">DSM 27165</strain>
    </source>
</reference>
<keyword evidence="2" id="KW-1185">Reference proteome</keyword>
<dbReference type="Proteomes" id="UP000575898">
    <property type="component" value="Unassembled WGS sequence"/>
</dbReference>
<name>A0A840MHV5_9PROT</name>
<dbReference type="EMBL" id="JACHHY010000006">
    <property type="protein sequence ID" value="MBB5017980.1"/>
    <property type="molecule type" value="Genomic_DNA"/>
</dbReference>
<gene>
    <name evidence="1" type="ORF">HNQ59_001265</name>
</gene>
<accession>A0A840MHV5</accession>
<evidence type="ECO:0000313" key="2">
    <source>
        <dbReference type="Proteomes" id="UP000575898"/>
    </source>
</evidence>
<comment type="caution">
    <text evidence="1">The sequence shown here is derived from an EMBL/GenBank/DDBJ whole genome shotgun (WGS) entry which is preliminary data.</text>
</comment>
<dbReference type="RefSeq" id="WP_184036573.1">
    <property type="nucleotide sequence ID" value="NZ_JACHHY010000006.1"/>
</dbReference>
<protein>
    <submittedName>
        <fullName evidence="1">Uncharacterized protein</fullName>
    </submittedName>
</protein>
<sequence length="154" mass="17033">MPITMELDGHYLIWNGKRYRLKQSTLGASLPPGTYQLLLNGQLTERDMAARQCMLSAAHRVQRNREGGLDLPNISGRIRTVAADLPTREATRNRPAFYLLDGSDRFAGSVGLIVEGGFFPALRRVLHTDSPVDITLFVRHHGKRSAPLPMAAVA</sequence>
<proteinExistence type="predicted"/>
<evidence type="ECO:0000313" key="1">
    <source>
        <dbReference type="EMBL" id="MBB5017980.1"/>
    </source>
</evidence>